<keyword evidence="2" id="KW-1185">Reference proteome</keyword>
<dbReference type="EMBL" id="LVXG01000037">
    <property type="protein sequence ID" value="OQP44184.1"/>
    <property type="molecule type" value="Genomic_DNA"/>
</dbReference>
<evidence type="ECO:0000313" key="1">
    <source>
        <dbReference type="EMBL" id="OQP44184.1"/>
    </source>
</evidence>
<name>A0A1V9EDZ3_9BACT</name>
<comment type="caution">
    <text evidence="1">The sequence shown here is derived from an EMBL/GenBank/DDBJ whole genome shotgun (WGS) entry which is preliminary data.</text>
</comment>
<dbReference type="Proteomes" id="UP000192610">
    <property type="component" value="Unassembled WGS sequence"/>
</dbReference>
<dbReference type="RefSeq" id="WP_081203019.1">
    <property type="nucleotide sequence ID" value="NZ_FOCZ01000009.1"/>
</dbReference>
<gene>
    <name evidence="1" type="ORF">A4H97_33580</name>
</gene>
<evidence type="ECO:0000313" key="2">
    <source>
        <dbReference type="Proteomes" id="UP000192610"/>
    </source>
</evidence>
<organism evidence="1 2">
    <name type="scientific">Niastella yeongjuensis</name>
    <dbReference type="NCBI Taxonomy" id="354355"/>
    <lineage>
        <taxon>Bacteria</taxon>
        <taxon>Pseudomonadati</taxon>
        <taxon>Bacteroidota</taxon>
        <taxon>Chitinophagia</taxon>
        <taxon>Chitinophagales</taxon>
        <taxon>Chitinophagaceae</taxon>
        <taxon>Niastella</taxon>
    </lineage>
</organism>
<proteinExistence type="predicted"/>
<dbReference type="OrthoDB" id="631303at2"/>
<protein>
    <recommendedName>
        <fullName evidence="3">DNA-directed DNA polymerase family A palm domain-containing protein</fullName>
    </recommendedName>
</protein>
<reference evidence="2" key="1">
    <citation type="submission" date="2016-04" db="EMBL/GenBank/DDBJ databases">
        <authorList>
            <person name="Chen L."/>
            <person name="Zhuang W."/>
            <person name="Wang G."/>
        </authorList>
    </citation>
    <scope>NUCLEOTIDE SEQUENCE [LARGE SCALE GENOMIC DNA]</scope>
    <source>
        <strain evidence="2">17621</strain>
    </source>
</reference>
<accession>A0A1V9EDZ3</accession>
<evidence type="ECO:0008006" key="3">
    <source>
        <dbReference type="Google" id="ProtNLM"/>
    </source>
</evidence>
<sequence>MKYFIPANLDIDRVLQEWPPTNIKSFKKEHLLYIIHLINWIPATNKGLETRSGYVPINSSLLQRKVRNYRAYFDYLLIHKIVESDNQYIMGKKSKGYRLVWTYCQAIKVVHGSDKVLQQSEKSENKLSVSVKRKFNHLLKWYNPDLQIDYDLAMEYVKEDLHRKLSRPPLQRLRAKHSDKNPWQQYNCAVINIEKIASAAFSISIDSNVCRLHSVLSNMYSPIRNCLSFNGLDLVSIDINNSQPYLSTILLNPSFWVEDCNGVLGVMDVYPLYKKDIFSSSCSLLSSFIMLCKDVKTCNSSDLKLYIELVKSGNFYGYIEKEMLIGVNGKKAIKASVFQVLFTDNRYIGQADAEPKRLFKKHFPTVYKLFNLIKKHDKTNLPRLLQRIESYLVLQVVTKRIAREKSKLPIFTIHDSIITTKGNEGYVQMILCEEMERAIGFAPKLSVEHWRPENLSLNEALLYRNSPIAA</sequence>
<dbReference type="AlphaFoldDB" id="A0A1V9EDZ3"/>